<proteinExistence type="predicted"/>
<keyword evidence="3" id="KW-1185">Reference proteome</keyword>
<evidence type="ECO:0000313" key="3">
    <source>
        <dbReference type="Proteomes" id="UP001149165"/>
    </source>
</evidence>
<protein>
    <submittedName>
        <fullName evidence="2">Acyl-CoA N-acyltransferase</fullName>
    </submittedName>
</protein>
<dbReference type="Pfam" id="PF00583">
    <property type="entry name" value="Acetyltransf_1"/>
    <property type="match status" value="1"/>
</dbReference>
<evidence type="ECO:0000313" key="2">
    <source>
        <dbReference type="EMBL" id="KAJ5116839.1"/>
    </source>
</evidence>
<dbReference type="Proteomes" id="UP001149165">
    <property type="component" value="Unassembled WGS sequence"/>
</dbReference>
<dbReference type="CDD" id="cd04301">
    <property type="entry name" value="NAT_SF"/>
    <property type="match status" value="1"/>
</dbReference>
<accession>A0A9W9KSY7</accession>
<reference evidence="2" key="1">
    <citation type="submission" date="2022-11" db="EMBL/GenBank/DDBJ databases">
        <authorList>
            <person name="Petersen C."/>
        </authorList>
    </citation>
    <scope>NUCLEOTIDE SEQUENCE</scope>
    <source>
        <strain evidence="2">IBT 30069</strain>
    </source>
</reference>
<dbReference type="AlphaFoldDB" id="A0A9W9KSY7"/>
<gene>
    <name evidence="2" type="ORF">N7456_001187</name>
</gene>
<dbReference type="GO" id="GO:0016747">
    <property type="term" value="F:acyltransferase activity, transferring groups other than amino-acyl groups"/>
    <property type="evidence" value="ECO:0007669"/>
    <property type="project" value="InterPro"/>
</dbReference>
<comment type="caution">
    <text evidence="2">The sequence shown here is derived from an EMBL/GenBank/DDBJ whole genome shotgun (WGS) entry which is preliminary data.</text>
</comment>
<dbReference type="EMBL" id="JAPQKH010000001">
    <property type="protein sequence ID" value="KAJ5116839.1"/>
    <property type="molecule type" value="Genomic_DNA"/>
</dbReference>
<dbReference type="Gene3D" id="3.40.630.30">
    <property type="match status" value="1"/>
</dbReference>
<sequence>MAPNYTYSFFRVSKTDGIEASAQQYRDLRLKALQTSPESFSSTYAIESAFSDADWIDRLTVPDREVFICAATPTNPSPSSPFEVQWVGQVTIRGPASRTDFELPLEAEQPPQRSDEEEERWQMLSLFTLPEHRFNGLGGKICQEAIEYLRSYRTFPREVQIRLIVKAGNDITVQLYRRLGFSHAGRATLVEALIANGDEHLISQDRNSPMYHDRQGMIMIMRVSRS</sequence>
<name>A0A9W9KSY7_9EURO</name>
<organism evidence="2 3">
    <name type="scientific">Penicillium angulare</name>
    <dbReference type="NCBI Taxonomy" id="116970"/>
    <lineage>
        <taxon>Eukaryota</taxon>
        <taxon>Fungi</taxon>
        <taxon>Dikarya</taxon>
        <taxon>Ascomycota</taxon>
        <taxon>Pezizomycotina</taxon>
        <taxon>Eurotiomycetes</taxon>
        <taxon>Eurotiomycetidae</taxon>
        <taxon>Eurotiales</taxon>
        <taxon>Aspergillaceae</taxon>
        <taxon>Penicillium</taxon>
    </lineage>
</organism>
<feature type="domain" description="N-acetyltransferase" evidence="1">
    <location>
        <begin position="117"/>
        <end position="181"/>
    </location>
</feature>
<dbReference type="OrthoDB" id="41532at2759"/>
<dbReference type="SUPFAM" id="SSF55729">
    <property type="entry name" value="Acyl-CoA N-acyltransferases (Nat)"/>
    <property type="match status" value="1"/>
</dbReference>
<dbReference type="InterPro" id="IPR016181">
    <property type="entry name" value="Acyl_CoA_acyltransferase"/>
</dbReference>
<reference evidence="2" key="2">
    <citation type="journal article" date="2023" name="IMA Fungus">
        <title>Comparative genomic study of the Penicillium genus elucidates a diverse pangenome and 15 lateral gene transfer events.</title>
        <authorList>
            <person name="Petersen C."/>
            <person name="Sorensen T."/>
            <person name="Nielsen M.R."/>
            <person name="Sondergaard T.E."/>
            <person name="Sorensen J.L."/>
            <person name="Fitzpatrick D.A."/>
            <person name="Frisvad J.C."/>
            <person name="Nielsen K.L."/>
        </authorList>
    </citation>
    <scope>NUCLEOTIDE SEQUENCE</scope>
    <source>
        <strain evidence="2">IBT 30069</strain>
    </source>
</reference>
<evidence type="ECO:0000259" key="1">
    <source>
        <dbReference type="Pfam" id="PF00583"/>
    </source>
</evidence>
<dbReference type="InterPro" id="IPR000182">
    <property type="entry name" value="GNAT_dom"/>
</dbReference>